<dbReference type="Proteomes" id="UP000321960">
    <property type="component" value="Unassembled WGS sequence"/>
</dbReference>
<accession>A0A512J470</accession>
<reference evidence="2" key="4">
    <citation type="submission" date="2023-01" db="EMBL/GenBank/DDBJ databases">
        <title>Draft genome sequence of Methylobacterium oxalidis strain NBRC 107715.</title>
        <authorList>
            <person name="Sun Q."/>
            <person name="Mori K."/>
        </authorList>
    </citation>
    <scope>NUCLEOTIDE SEQUENCE</scope>
    <source>
        <strain evidence="2">NBRC 107715</strain>
    </source>
</reference>
<reference evidence="1 3" key="3">
    <citation type="submission" date="2019-07" db="EMBL/GenBank/DDBJ databases">
        <title>Whole genome shotgun sequence of Methylobacterium oxalidis NBRC 107715.</title>
        <authorList>
            <person name="Hosoyama A."/>
            <person name="Uohara A."/>
            <person name="Ohji S."/>
            <person name="Ichikawa N."/>
        </authorList>
    </citation>
    <scope>NUCLEOTIDE SEQUENCE [LARGE SCALE GENOMIC DNA]</scope>
    <source>
        <strain evidence="1 3">NBRC 107715</strain>
    </source>
</reference>
<evidence type="ECO:0000313" key="1">
    <source>
        <dbReference type="EMBL" id="GEP04756.1"/>
    </source>
</evidence>
<dbReference type="AlphaFoldDB" id="A0A512J470"/>
<sequence>MRTGRGWATIAGTGLFALAGGAAPAQEAPDAIVCDSLVQLRLLMADAQGDREAAAARLGAQPGCRRVPRGAIGAVERRAMVGGAPFECLAVREAAGCLWLLP</sequence>
<evidence type="ECO:0000313" key="4">
    <source>
        <dbReference type="Proteomes" id="UP001156856"/>
    </source>
</evidence>
<reference evidence="2" key="1">
    <citation type="journal article" date="2014" name="Int. J. Syst. Evol. Microbiol.">
        <title>Complete genome of a new Firmicutes species belonging to the dominant human colonic microbiota ('Ruminococcus bicirculans') reveals two chromosomes and a selective capacity to utilize plant glucans.</title>
        <authorList>
            <consortium name="NISC Comparative Sequencing Program"/>
            <person name="Wegmann U."/>
            <person name="Louis P."/>
            <person name="Goesmann A."/>
            <person name="Henrissat B."/>
            <person name="Duncan S.H."/>
            <person name="Flint H.J."/>
        </authorList>
    </citation>
    <scope>NUCLEOTIDE SEQUENCE</scope>
    <source>
        <strain evidence="2">NBRC 107715</strain>
    </source>
</reference>
<gene>
    <name evidence="2" type="ORF">GCM10007888_19630</name>
    <name evidence="1" type="ORF">MOX02_27940</name>
</gene>
<dbReference type="EMBL" id="BJZU01000052">
    <property type="protein sequence ID" value="GEP04756.1"/>
    <property type="molecule type" value="Genomic_DNA"/>
</dbReference>
<protein>
    <submittedName>
        <fullName evidence="1">Uncharacterized protein</fullName>
    </submittedName>
</protein>
<dbReference type="EMBL" id="BSPK01000025">
    <property type="protein sequence ID" value="GLS63582.1"/>
    <property type="molecule type" value="Genomic_DNA"/>
</dbReference>
<organism evidence="1 3">
    <name type="scientific">Methylobacterium oxalidis</name>
    <dbReference type="NCBI Taxonomy" id="944322"/>
    <lineage>
        <taxon>Bacteria</taxon>
        <taxon>Pseudomonadati</taxon>
        <taxon>Pseudomonadota</taxon>
        <taxon>Alphaproteobacteria</taxon>
        <taxon>Hyphomicrobiales</taxon>
        <taxon>Methylobacteriaceae</taxon>
        <taxon>Methylobacterium</taxon>
    </lineage>
</organism>
<name>A0A512J470_9HYPH</name>
<dbReference type="OrthoDB" id="7998634at2"/>
<dbReference type="RefSeq" id="WP_147026368.1">
    <property type="nucleotide sequence ID" value="NZ_BJZU01000052.1"/>
</dbReference>
<comment type="caution">
    <text evidence="1">The sequence shown here is derived from an EMBL/GenBank/DDBJ whole genome shotgun (WGS) entry which is preliminary data.</text>
</comment>
<proteinExistence type="predicted"/>
<dbReference type="Proteomes" id="UP001156856">
    <property type="component" value="Unassembled WGS sequence"/>
</dbReference>
<evidence type="ECO:0000313" key="2">
    <source>
        <dbReference type="EMBL" id="GLS63582.1"/>
    </source>
</evidence>
<reference evidence="4" key="2">
    <citation type="journal article" date="2019" name="Int. J. Syst. Evol. Microbiol.">
        <title>The Global Catalogue of Microorganisms (GCM) 10K type strain sequencing project: providing services to taxonomists for standard genome sequencing and annotation.</title>
        <authorList>
            <consortium name="The Broad Institute Genomics Platform"/>
            <consortium name="The Broad Institute Genome Sequencing Center for Infectious Disease"/>
            <person name="Wu L."/>
            <person name="Ma J."/>
        </authorList>
    </citation>
    <scope>NUCLEOTIDE SEQUENCE [LARGE SCALE GENOMIC DNA]</scope>
    <source>
        <strain evidence="4">NBRC 107715</strain>
    </source>
</reference>
<keyword evidence="4" id="KW-1185">Reference proteome</keyword>
<evidence type="ECO:0000313" key="3">
    <source>
        <dbReference type="Proteomes" id="UP000321960"/>
    </source>
</evidence>